<accession>D1Z125</accession>
<reference evidence="1 2" key="1">
    <citation type="journal article" date="2007" name="Appl. Environ. Microbiol.">
        <title>Isolation of key methanogens for global methane emission from rice paddy fields: a novel isolate affiliated with the clone cluster rice cluster I.</title>
        <authorList>
            <person name="Sakai S."/>
            <person name="Imachi H."/>
            <person name="Sekiguchi Y."/>
            <person name="Ohashi A."/>
            <person name="Harada H."/>
            <person name="Kamagata Y."/>
        </authorList>
    </citation>
    <scope>NUCLEOTIDE SEQUENCE [LARGE SCALE GENOMIC DNA]</scope>
    <source>
        <strain evidence="2">DSM 17711 / JCM 13418 / NBRC 101707 / SANAE</strain>
    </source>
</reference>
<dbReference type="STRING" id="304371.MCP_2325"/>
<dbReference type="KEGG" id="mpd:MCP_2325"/>
<organism evidence="1 2">
    <name type="scientific">Methanocella paludicola (strain DSM 17711 / JCM 13418 / NBRC 101707 / SANAE)</name>
    <dbReference type="NCBI Taxonomy" id="304371"/>
    <lineage>
        <taxon>Archaea</taxon>
        <taxon>Methanobacteriati</taxon>
        <taxon>Methanobacteriota</taxon>
        <taxon>Stenosarchaea group</taxon>
        <taxon>Methanomicrobia</taxon>
        <taxon>Methanocellales</taxon>
        <taxon>Methanocellaceae</taxon>
        <taxon>Methanocella</taxon>
    </lineage>
</organism>
<evidence type="ECO:0000313" key="2">
    <source>
        <dbReference type="Proteomes" id="UP000001882"/>
    </source>
</evidence>
<evidence type="ECO:0000313" key="1">
    <source>
        <dbReference type="EMBL" id="BAI62397.1"/>
    </source>
</evidence>
<reference evidence="1 2" key="2">
    <citation type="journal article" date="2008" name="Int. J. Syst. Evol. Microbiol.">
        <title>Methanocella paludicola gen. nov., sp. nov., a methane-producing archaeon, the first isolate of the lineage 'Rice Cluster I', and proposal of the new archaeal order Methanocellales ord. nov.</title>
        <authorList>
            <person name="Sakai S."/>
            <person name="Imachi H."/>
            <person name="Hanada S."/>
            <person name="Ohashi A."/>
            <person name="Harada H."/>
            <person name="Kamagata Y."/>
        </authorList>
    </citation>
    <scope>NUCLEOTIDE SEQUENCE [LARGE SCALE GENOMIC DNA]</scope>
    <source>
        <strain evidence="2">DSM 17711 / JCM 13418 / NBRC 101707 / SANAE</strain>
    </source>
</reference>
<dbReference type="eggNOG" id="arCOG12548">
    <property type="taxonomic scope" value="Archaea"/>
</dbReference>
<dbReference type="GeneID" id="8682687"/>
<keyword evidence="2" id="KW-1185">Reference proteome</keyword>
<gene>
    <name evidence="1" type="ordered locus">MCP_2325</name>
</gene>
<proteinExistence type="predicted"/>
<reference evidence="2" key="3">
    <citation type="journal article" date="2011" name="PLoS ONE">
        <title>Genome sequence of a mesophilic hydrogenotrophic methanogen Methanocella paludicola, the first cultivated representative of the order Methanocellales.</title>
        <authorList>
            <person name="Sakai S."/>
            <person name="Takaki Y."/>
            <person name="Shimamura S."/>
            <person name="Sekine M."/>
            <person name="Tajima T."/>
            <person name="Kosugi H."/>
            <person name="Ichikawa N."/>
            <person name="Tasumi E."/>
            <person name="Hiraki A.T."/>
            <person name="Shimizu A."/>
            <person name="Kato Y."/>
            <person name="Nishiko R."/>
            <person name="Mori K."/>
            <person name="Fujita N."/>
            <person name="Imachi H."/>
            <person name="Takai K."/>
        </authorList>
    </citation>
    <scope>NUCLEOTIDE SEQUENCE [LARGE SCALE GENOMIC DNA]</scope>
    <source>
        <strain evidence="2">DSM 17711 / JCM 13418 / NBRC 101707 / SANAE</strain>
    </source>
</reference>
<dbReference type="AlphaFoldDB" id="D1Z125"/>
<dbReference type="InParanoid" id="D1Z125"/>
<name>D1Z125_METPS</name>
<sequence length="95" mass="10960">MDAMETQKSAEQRKLIDEQLQTIKAYVDGFELFMPKDEAALAEIADIIGRVAGKVREMDESRIRRRQLMAELDRAFSDLESSQRQFAQKVKPGQR</sequence>
<protein>
    <submittedName>
        <fullName evidence="1">Uncharacterized protein</fullName>
    </submittedName>
</protein>
<dbReference type="Proteomes" id="UP000001882">
    <property type="component" value="Chromosome"/>
</dbReference>
<dbReference type="RefSeq" id="WP_012901071.1">
    <property type="nucleotide sequence ID" value="NC_013665.1"/>
</dbReference>
<dbReference type="EMBL" id="AP011532">
    <property type="protein sequence ID" value="BAI62397.1"/>
    <property type="molecule type" value="Genomic_DNA"/>
</dbReference>